<reference evidence="17 18" key="1">
    <citation type="journal article" date="2016" name="Genome Biol. Evol.">
        <title>Gene Family Evolution Reflects Adaptation to Soil Environmental Stressors in the Genome of the Collembolan Orchesella cincta.</title>
        <authorList>
            <person name="Faddeeva-Vakhrusheva A."/>
            <person name="Derks M.F."/>
            <person name="Anvar S.Y."/>
            <person name="Agamennone V."/>
            <person name="Suring W."/>
            <person name="Smit S."/>
            <person name="van Straalen N.M."/>
            <person name="Roelofs D."/>
        </authorList>
    </citation>
    <scope>NUCLEOTIDE SEQUENCE [LARGE SCALE GENOMIC DNA]</scope>
    <source>
        <tissue evidence="17">Mixed pool</tissue>
    </source>
</reference>
<sequence length="378" mass="42838">MNFTETVVMGGEPFAQALYNPVRIQEGQLMKDYAPPDVLAFLHQHWWKYEPLNPLFYYGFALWYMVSGFISCFGNLLVLYIFMKHAPLRTPSNILVMNLALSDLAIMGTLFPECVINFFCGGVWQFGEYACIIHAFCGALFGYGQITTLIFISWDRYNVIVRGFAAKPLTFVKVMIFVVIIWLYATFWSIGPLVGFGGYALDGIMASCSFDYLNLEPANVTYIWTCFVFCYALPLFIIMCCYYFIVKAVWNHEKALKDQAKKMNVASLRSNEDAAKQSAEIRIAKVAMINISLWVIAWTPFAVICLIGIVGDQSLLTPLVSTLPILFAKTSCVYNPLIYAISHPKFRQFAKKDLPWLCINETIKDNQSTASDVTKVET</sequence>
<feature type="transmembrane region" description="Helical" evidence="15">
    <location>
        <begin position="104"/>
        <end position="126"/>
    </location>
</feature>
<keyword evidence="6 15" id="KW-1133">Transmembrane helix</keyword>
<feature type="transmembrane region" description="Helical" evidence="15">
    <location>
        <begin position="55"/>
        <end position="83"/>
    </location>
</feature>
<keyword evidence="4 15" id="KW-0812">Transmembrane</keyword>
<evidence type="ECO:0000256" key="8">
    <source>
        <dbReference type="ARBA" id="ARBA00023040"/>
    </source>
</evidence>
<proteinExistence type="inferred from homology"/>
<feature type="transmembrane region" description="Helical" evidence="15">
    <location>
        <begin position="132"/>
        <end position="154"/>
    </location>
</feature>
<dbReference type="STRING" id="48709.A0A1D2NB88"/>
<dbReference type="PROSITE" id="PS00238">
    <property type="entry name" value="OPSIN"/>
    <property type="match status" value="1"/>
</dbReference>
<dbReference type="Gene3D" id="1.20.1070.10">
    <property type="entry name" value="Rhodopsin 7-helix transmembrane proteins"/>
    <property type="match status" value="1"/>
</dbReference>
<keyword evidence="7 15" id="KW-0157">Chromophore</keyword>
<dbReference type="GO" id="GO:0007602">
    <property type="term" value="P:phototransduction"/>
    <property type="evidence" value="ECO:0007669"/>
    <property type="project" value="UniProtKB-KW"/>
</dbReference>
<dbReference type="Proteomes" id="UP000094527">
    <property type="component" value="Unassembled WGS sequence"/>
</dbReference>
<dbReference type="Pfam" id="PF00001">
    <property type="entry name" value="7tm_1"/>
    <property type="match status" value="1"/>
</dbReference>
<feature type="transmembrane region" description="Helical" evidence="15">
    <location>
        <begin position="323"/>
        <end position="342"/>
    </location>
</feature>
<comment type="subcellular location">
    <subcellularLocation>
        <location evidence="1 15">Membrane</location>
        <topology evidence="1 15">Multi-pass membrane protein</topology>
    </subcellularLocation>
</comment>
<evidence type="ECO:0000256" key="9">
    <source>
        <dbReference type="ARBA" id="ARBA00023136"/>
    </source>
</evidence>
<feature type="transmembrane region" description="Helical" evidence="15">
    <location>
        <begin position="174"/>
        <end position="201"/>
    </location>
</feature>
<dbReference type="GO" id="GO:0007601">
    <property type="term" value="P:visual perception"/>
    <property type="evidence" value="ECO:0007669"/>
    <property type="project" value="UniProtKB-KW"/>
</dbReference>
<organism evidence="17 18">
    <name type="scientific">Orchesella cincta</name>
    <name type="common">Springtail</name>
    <name type="synonym">Podura cincta</name>
    <dbReference type="NCBI Taxonomy" id="48709"/>
    <lineage>
        <taxon>Eukaryota</taxon>
        <taxon>Metazoa</taxon>
        <taxon>Ecdysozoa</taxon>
        <taxon>Arthropoda</taxon>
        <taxon>Hexapoda</taxon>
        <taxon>Collembola</taxon>
        <taxon>Entomobryomorpha</taxon>
        <taxon>Entomobryoidea</taxon>
        <taxon>Orchesellidae</taxon>
        <taxon>Orchesellinae</taxon>
        <taxon>Orchesella</taxon>
    </lineage>
</organism>
<evidence type="ECO:0000256" key="5">
    <source>
        <dbReference type="ARBA" id="ARBA00022925"/>
    </source>
</evidence>
<evidence type="ECO:0000313" key="17">
    <source>
        <dbReference type="EMBL" id="ODN02513.1"/>
    </source>
</evidence>
<evidence type="ECO:0000256" key="7">
    <source>
        <dbReference type="ARBA" id="ARBA00022991"/>
    </source>
</evidence>
<keyword evidence="14" id="KW-0844">Vision</keyword>
<dbReference type="GO" id="GO:0016020">
    <property type="term" value="C:membrane"/>
    <property type="evidence" value="ECO:0007669"/>
    <property type="project" value="UniProtKB-SubCell"/>
</dbReference>
<evidence type="ECO:0000256" key="1">
    <source>
        <dbReference type="ARBA" id="ARBA00004141"/>
    </source>
</evidence>
<dbReference type="InterPro" id="IPR000276">
    <property type="entry name" value="GPCR_Rhodpsn"/>
</dbReference>
<evidence type="ECO:0000256" key="12">
    <source>
        <dbReference type="ARBA" id="ARBA00023180"/>
    </source>
</evidence>
<dbReference type="GO" id="GO:0009881">
    <property type="term" value="F:photoreceptor activity"/>
    <property type="evidence" value="ECO:0007669"/>
    <property type="project" value="UniProtKB-KW"/>
</dbReference>
<evidence type="ECO:0000256" key="11">
    <source>
        <dbReference type="ARBA" id="ARBA00023170"/>
    </source>
</evidence>
<protein>
    <submittedName>
        <fullName evidence="17">Compound eye opsin BCRH2</fullName>
    </submittedName>
</protein>
<dbReference type="OMA" id="WSHELAL"/>
<dbReference type="EMBL" id="LJIJ01000108">
    <property type="protein sequence ID" value="ODN02513.1"/>
    <property type="molecule type" value="Genomic_DNA"/>
</dbReference>
<keyword evidence="8 15" id="KW-0297">G-protein coupled receptor</keyword>
<evidence type="ECO:0000256" key="13">
    <source>
        <dbReference type="ARBA" id="ARBA00023224"/>
    </source>
</evidence>
<evidence type="ECO:0000256" key="3">
    <source>
        <dbReference type="ARBA" id="ARBA00022606"/>
    </source>
</evidence>
<evidence type="ECO:0000313" key="18">
    <source>
        <dbReference type="Proteomes" id="UP000094527"/>
    </source>
</evidence>
<keyword evidence="10" id="KW-1015">Disulfide bond</keyword>
<evidence type="ECO:0000256" key="6">
    <source>
        <dbReference type="ARBA" id="ARBA00022989"/>
    </source>
</evidence>
<dbReference type="PROSITE" id="PS50262">
    <property type="entry name" value="G_PROTEIN_RECEP_F1_2"/>
    <property type="match status" value="1"/>
</dbReference>
<keyword evidence="18" id="KW-1185">Reference proteome</keyword>
<dbReference type="GO" id="GO:0004930">
    <property type="term" value="F:G protein-coupled receptor activity"/>
    <property type="evidence" value="ECO:0007669"/>
    <property type="project" value="UniProtKB-KW"/>
</dbReference>
<evidence type="ECO:0000259" key="16">
    <source>
        <dbReference type="PROSITE" id="PS50262"/>
    </source>
</evidence>
<dbReference type="SUPFAM" id="SSF81321">
    <property type="entry name" value="Family A G protein-coupled receptor-like"/>
    <property type="match status" value="1"/>
</dbReference>
<evidence type="ECO:0000256" key="10">
    <source>
        <dbReference type="ARBA" id="ARBA00023157"/>
    </source>
</evidence>
<keyword evidence="12" id="KW-0325">Glycoprotein</keyword>
<dbReference type="InterPro" id="IPR001760">
    <property type="entry name" value="Opsin"/>
</dbReference>
<keyword evidence="13 15" id="KW-0807">Transducer</keyword>
<evidence type="ECO:0000256" key="2">
    <source>
        <dbReference type="ARBA" id="ARBA00022543"/>
    </source>
</evidence>
<comment type="caution">
    <text evidence="17">The sequence shown here is derived from an EMBL/GenBank/DDBJ whole genome shotgun (WGS) entry which is preliminary data.</text>
</comment>
<feature type="transmembrane region" description="Helical" evidence="15">
    <location>
        <begin position="291"/>
        <end position="311"/>
    </location>
</feature>
<dbReference type="PRINTS" id="PR00238">
    <property type="entry name" value="OPSIN"/>
</dbReference>
<keyword evidence="2 15" id="KW-0600">Photoreceptor protein</keyword>
<keyword evidence="11 15" id="KW-0675">Receptor</keyword>
<dbReference type="InterPro" id="IPR017452">
    <property type="entry name" value="GPCR_Rhodpsn_7TM"/>
</dbReference>
<dbReference type="AlphaFoldDB" id="A0A1D2NB88"/>
<dbReference type="CDD" id="cd15079">
    <property type="entry name" value="7tmA_photoreceptors_insect"/>
    <property type="match status" value="1"/>
</dbReference>
<keyword evidence="5 15" id="KW-0681">Retinal protein</keyword>
<evidence type="ECO:0000256" key="4">
    <source>
        <dbReference type="ARBA" id="ARBA00022692"/>
    </source>
</evidence>
<dbReference type="OrthoDB" id="9996086at2759"/>
<accession>A0A1D2NB88</accession>
<evidence type="ECO:0000256" key="14">
    <source>
        <dbReference type="ARBA" id="ARBA00023305"/>
    </source>
</evidence>
<dbReference type="PRINTS" id="PR00237">
    <property type="entry name" value="GPCRRHODOPSN"/>
</dbReference>
<dbReference type="PANTHER" id="PTHR24240">
    <property type="entry name" value="OPSIN"/>
    <property type="match status" value="1"/>
</dbReference>
<dbReference type="FunFam" id="1.20.1070.10:FF:000044">
    <property type="entry name" value="Opsin, ultraviolet-sensitive"/>
    <property type="match status" value="1"/>
</dbReference>
<feature type="transmembrane region" description="Helical" evidence="15">
    <location>
        <begin position="221"/>
        <end position="245"/>
    </location>
</feature>
<keyword evidence="3 15" id="KW-0716">Sensory transduction</keyword>
<feature type="domain" description="G-protein coupled receptors family 1 profile" evidence="16">
    <location>
        <begin position="74"/>
        <end position="339"/>
    </location>
</feature>
<gene>
    <name evidence="17" type="ORF">Ocin01_04175</name>
</gene>
<evidence type="ECO:0000256" key="15">
    <source>
        <dbReference type="RuleBase" id="RU004951"/>
    </source>
</evidence>
<dbReference type="InterPro" id="IPR027430">
    <property type="entry name" value="Retinal_BS"/>
</dbReference>
<dbReference type="InterPro" id="IPR050125">
    <property type="entry name" value="GPCR_opsins"/>
</dbReference>
<keyword evidence="9 15" id="KW-0472">Membrane</keyword>
<comment type="similarity">
    <text evidence="15">Belongs to the G-protein coupled receptor 1 family. Opsin subfamily.</text>
</comment>
<name>A0A1D2NB88_ORCCI</name>